<dbReference type="Gene3D" id="1.25.60.10">
    <property type="entry name" value="MgtE N-terminal domain-like"/>
    <property type="match status" value="1"/>
</dbReference>
<dbReference type="PROSITE" id="PS51371">
    <property type="entry name" value="CBS"/>
    <property type="match status" value="1"/>
</dbReference>
<evidence type="ECO:0000256" key="4">
    <source>
        <dbReference type="ARBA" id="ARBA00022692"/>
    </source>
</evidence>
<protein>
    <recommendedName>
        <fullName evidence="9">Magnesium transporter MgtE</fullName>
    </recommendedName>
</protein>
<dbReference type="InterPro" id="IPR006667">
    <property type="entry name" value="SLC41_membr_dom"/>
</dbReference>
<feature type="transmembrane region" description="Helical" evidence="9">
    <location>
        <begin position="426"/>
        <end position="449"/>
    </location>
</feature>
<evidence type="ECO:0000256" key="3">
    <source>
        <dbReference type="ARBA" id="ARBA00022448"/>
    </source>
</evidence>
<dbReference type="AlphaFoldDB" id="A0A388TBJ8"/>
<proteinExistence type="inferred from homology"/>
<dbReference type="InterPro" id="IPR006669">
    <property type="entry name" value="MgtE_transporter"/>
</dbReference>
<keyword evidence="3 9" id="KW-0813">Transport</keyword>
<dbReference type="InterPro" id="IPR000644">
    <property type="entry name" value="CBS_dom"/>
</dbReference>
<feature type="transmembrane region" description="Helical" evidence="9">
    <location>
        <begin position="386"/>
        <end position="414"/>
    </location>
</feature>
<name>A0A388TBJ8_TERA1</name>
<dbReference type="InterPro" id="IPR036739">
    <property type="entry name" value="SLC41_membr_dom_sf"/>
</dbReference>
<dbReference type="GO" id="GO:0015095">
    <property type="term" value="F:magnesium ion transmembrane transporter activity"/>
    <property type="evidence" value="ECO:0007669"/>
    <property type="project" value="UniProtKB-UniRule"/>
</dbReference>
<dbReference type="SUPFAM" id="SSF158791">
    <property type="entry name" value="MgtE N-terminal domain-like"/>
    <property type="match status" value="1"/>
</dbReference>
<evidence type="ECO:0000259" key="10">
    <source>
        <dbReference type="PROSITE" id="PS51371"/>
    </source>
</evidence>
<dbReference type="Gene3D" id="1.10.357.20">
    <property type="entry name" value="SLC41 divalent cation transporters, integral membrane domain"/>
    <property type="match status" value="1"/>
</dbReference>
<dbReference type="SUPFAM" id="SSF54631">
    <property type="entry name" value="CBS-domain pair"/>
    <property type="match status" value="1"/>
</dbReference>
<dbReference type="Pfam" id="PF00571">
    <property type="entry name" value="CBS"/>
    <property type="match status" value="2"/>
</dbReference>
<evidence type="ECO:0000256" key="1">
    <source>
        <dbReference type="ARBA" id="ARBA00004141"/>
    </source>
</evidence>
<dbReference type="PANTHER" id="PTHR43773">
    <property type="entry name" value="MAGNESIUM TRANSPORTER MGTE"/>
    <property type="match status" value="1"/>
</dbReference>
<dbReference type="GO" id="GO:0046872">
    <property type="term" value="F:metal ion binding"/>
    <property type="evidence" value="ECO:0007669"/>
    <property type="project" value="UniProtKB-KW"/>
</dbReference>
<feature type="transmembrane region" description="Helical" evidence="9">
    <location>
        <begin position="315"/>
        <end position="341"/>
    </location>
</feature>
<evidence type="ECO:0000256" key="5">
    <source>
        <dbReference type="ARBA" id="ARBA00022842"/>
    </source>
</evidence>
<keyword evidence="7 9" id="KW-0472">Membrane</keyword>
<evidence type="ECO:0000313" key="11">
    <source>
        <dbReference type="EMBL" id="GBR73711.1"/>
    </source>
</evidence>
<evidence type="ECO:0000256" key="7">
    <source>
        <dbReference type="ARBA" id="ARBA00023136"/>
    </source>
</evidence>
<comment type="subunit">
    <text evidence="9">Homodimer.</text>
</comment>
<keyword evidence="5 9" id="KW-0460">Magnesium</keyword>
<evidence type="ECO:0000256" key="8">
    <source>
        <dbReference type="PROSITE-ProRule" id="PRU00703"/>
    </source>
</evidence>
<comment type="function">
    <text evidence="9">Acts as a magnesium transporter.</text>
</comment>
<feature type="transmembrane region" description="Helical" evidence="9">
    <location>
        <begin position="288"/>
        <end position="309"/>
    </location>
</feature>
<gene>
    <name evidence="11" type="primary">mgtE</name>
    <name evidence="11" type="ORF">NO1_1031</name>
</gene>
<keyword evidence="4 9" id="KW-0812">Transmembrane</keyword>
<evidence type="ECO:0000256" key="6">
    <source>
        <dbReference type="ARBA" id="ARBA00022989"/>
    </source>
</evidence>
<dbReference type="Pfam" id="PF01769">
    <property type="entry name" value="MgtE"/>
    <property type="match status" value="1"/>
</dbReference>
<dbReference type="GO" id="GO:0005886">
    <property type="term" value="C:plasma membrane"/>
    <property type="evidence" value="ECO:0007669"/>
    <property type="project" value="UniProtKB-SubCell"/>
</dbReference>
<dbReference type="InterPro" id="IPR006668">
    <property type="entry name" value="Mg_transptr_MgtE_intracell_dom"/>
</dbReference>
<evidence type="ECO:0000256" key="2">
    <source>
        <dbReference type="ARBA" id="ARBA00009749"/>
    </source>
</evidence>
<sequence length="452" mass="50068">MAEETIVAPELIKERNWREVRKVLEKNPPPAVADLLMQLDKSSALIVFKILPREFAAEVFAYLDPVQKDNFLSCLNDKEAQQIISELTPDDRTELFSELPAEVTRRVLQLLPPQEFKEVSLLLGYPEHSVGRMMTPDYVTCQPDWTVAKTLRNIREKGKDSETVNMVYVVDEQGRLVDDIKLRHIIMAKPTTRIKKICDDTFVSLSAFDDQESALQMIKKYDLIALPVVDSKGVLIGIVTIDDLMDVQDVHVTEDIYKGAGIQVQTTDLLATGNIKTVSVRLLYQHRIGWLVSLVFMNLFSGAALAHFSDVIQNHIALVFFLPLLIGSGGNSGSQAATLAIRSLATGDVKLADWFKLLHKELLVAALLGLTMAAMVYIIGYMRGGLAVALITFLTMIGIIVLSSLIGVSLPFIFTKFKLDPATASSPVIASLADIMGVIIYFSIALGVLRFF</sequence>
<reference evidence="11 12" key="1">
    <citation type="journal article" date="2019" name="ISME J.">
        <title>Genome analyses of uncultured TG2/ZB3 bacteria in 'Margulisbacteria' specifically attached to ectosymbiotic spirochetes of protists in the termite gut.</title>
        <authorList>
            <person name="Utami Y.D."/>
            <person name="Kuwahara H."/>
            <person name="Igai K."/>
            <person name="Murakami T."/>
            <person name="Sugaya K."/>
            <person name="Morikawa T."/>
            <person name="Nagura Y."/>
            <person name="Yuki M."/>
            <person name="Deevong P."/>
            <person name="Inoue T."/>
            <person name="Kihara K."/>
            <person name="Lo N."/>
            <person name="Yamada A."/>
            <person name="Ohkuma M."/>
            <person name="Hongoh Y."/>
        </authorList>
    </citation>
    <scope>NUCLEOTIDE SEQUENCE [LARGE SCALE GENOMIC DNA]</scope>
    <source>
        <strain evidence="11">NkOx7-01</strain>
    </source>
</reference>
<evidence type="ECO:0000313" key="12">
    <source>
        <dbReference type="Proteomes" id="UP000269352"/>
    </source>
</evidence>
<dbReference type="SMART" id="SM00116">
    <property type="entry name" value="CBS"/>
    <property type="match status" value="2"/>
</dbReference>
<dbReference type="Gene3D" id="3.10.580.10">
    <property type="entry name" value="CBS-domain"/>
    <property type="match status" value="1"/>
</dbReference>
<dbReference type="InterPro" id="IPR046342">
    <property type="entry name" value="CBS_dom_sf"/>
</dbReference>
<dbReference type="SMART" id="SM00924">
    <property type="entry name" value="MgtE_N"/>
    <property type="match status" value="1"/>
</dbReference>
<feature type="domain" description="CBS" evidence="10">
    <location>
        <begin position="194"/>
        <end position="256"/>
    </location>
</feature>
<dbReference type="EMBL" id="BGZN01000018">
    <property type="protein sequence ID" value="GBR73711.1"/>
    <property type="molecule type" value="Genomic_DNA"/>
</dbReference>
<keyword evidence="8" id="KW-0129">CBS domain</keyword>
<keyword evidence="6 9" id="KW-1133">Transmembrane helix</keyword>
<evidence type="ECO:0000256" key="9">
    <source>
        <dbReference type="RuleBase" id="RU362011"/>
    </source>
</evidence>
<keyword evidence="9" id="KW-1003">Cell membrane</keyword>
<comment type="subcellular location">
    <subcellularLocation>
        <location evidence="9">Cell membrane</location>
        <topology evidence="9">Multi-pass membrane protein</topology>
    </subcellularLocation>
    <subcellularLocation>
        <location evidence="1">Membrane</location>
        <topology evidence="1">Multi-pass membrane protein</topology>
    </subcellularLocation>
</comment>
<organism evidence="11 12">
    <name type="scientific">Termititenax aidoneus</name>
    <dbReference type="NCBI Taxonomy" id="2218524"/>
    <lineage>
        <taxon>Bacteria</taxon>
        <taxon>Bacillati</taxon>
        <taxon>Candidatus Margulisiibacteriota</taxon>
        <taxon>Candidatus Termititenacia</taxon>
        <taxon>Candidatus Termititenacales</taxon>
        <taxon>Candidatus Termititenacaceae</taxon>
        <taxon>Candidatus Termititenax</taxon>
    </lineage>
</organism>
<dbReference type="SUPFAM" id="SSF161093">
    <property type="entry name" value="MgtE membrane domain-like"/>
    <property type="match status" value="1"/>
</dbReference>
<dbReference type="CDD" id="cd04606">
    <property type="entry name" value="CBS_pair_Mg_transporter"/>
    <property type="match status" value="1"/>
</dbReference>
<keyword evidence="12" id="KW-1185">Reference proteome</keyword>
<dbReference type="Pfam" id="PF03448">
    <property type="entry name" value="MgtE_N"/>
    <property type="match status" value="1"/>
</dbReference>
<feature type="transmembrane region" description="Helical" evidence="9">
    <location>
        <begin position="362"/>
        <end position="380"/>
    </location>
</feature>
<dbReference type="Proteomes" id="UP000269352">
    <property type="component" value="Unassembled WGS sequence"/>
</dbReference>
<dbReference type="PANTHER" id="PTHR43773:SF1">
    <property type="entry name" value="MAGNESIUM TRANSPORTER MGTE"/>
    <property type="match status" value="1"/>
</dbReference>
<dbReference type="InterPro" id="IPR038076">
    <property type="entry name" value="MgtE_N_sf"/>
</dbReference>
<keyword evidence="9" id="KW-0479">Metal-binding</keyword>
<comment type="caution">
    <text evidence="11">The sequence shown here is derived from an EMBL/GenBank/DDBJ whole genome shotgun (WGS) entry which is preliminary data.</text>
</comment>
<accession>A0A388TBJ8</accession>
<comment type="similarity">
    <text evidence="2 9">Belongs to the SLC41A transporter family.</text>
</comment>
<dbReference type="NCBIfam" id="TIGR00400">
    <property type="entry name" value="mgtE"/>
    <property type="match status" value="1"/>
</dbReference>